<reference evidence="3" key="2">
    <citation type="submission" date="2025-09" db="UniProtKB">
        <authorList>
            <consortium name="Ensembl"/>
        </authorList>
    </citation>
    <scope>IDENTIFICATION</scope>
</reference>
<dbReference type="Ensembl" id="ENSHCOT00000023530.1">
    <property type="protein sequence ID" value="ENSHCOP00000027409.1"/>
    <property type="gene ID" value="ENSHCOG00000019213.1"/>
</dbReference>
<evidence type="ECO:0000256" key="1">
    <source>
        <dbReference type="SAM" id="MobiDB-lite"/>
    </source>
</evidence>
<evidence type="ECO:0000313" key="4">
    <source>
        <dbReference type="Proteomes" id="UP000264820"/>
    </source>
</evidence>
<dbReference type="GO" id="GO:0005634">
    <property type="term" value="C:nucleus"/>
    <property type="evidence" value="ECO:0007669"/>
    <property type="project" value="TreeGrafter"/>
</dbReference>
<sequence>MKTHKRKLQPESSDECPGGSCGGALAWERQRQFVFSVSLHKYQLDQELPEPSLRRSVLISNTLRQVEACRVPSHERAPPSLISLSADPDFTISPAVSSILTGLDSSLDASAPLPQLPSPRAALRSLENLQDLMEWEAGVEAARSSYLTDITAEDMFQDIDTSQLERDMGILGLRGDGCPPAEDLPYHSAKGLPSFSSFSSPPTSFRDGLDLEHLVTMLVES</sequence>
<dbReference type="PROSITE" id="PS51053">
    <property type="entry name" value="SERTA"/>
    <property type="match status" value="1"/>
</dbReference>
<dbReference type="InterPro" id="IPR009263">
    <property type="entry name" value="SERTA_dom"/>
</dbReference>
<feature type="domain" description="SERTA" evidence="2">
    <location>
        <begin position="27"/>
        <end position="74"/>
    </location>
</feature>
<feature type="region of interest" description="Disordered" evidence="1">
    <location>
        <begin position="1"/>
        <end position="20"/>
    </location>
</feature>
<dbReference type="Proteomes" id="UP000264820">
    <property type="component" value="Unplaced"/>
</dbReference>
<proteinExistence type="predicted"/>
<dbReference type="GeneTree" id="ENSGT00940000168703"/>
<dbReference type="AlphaFoldDB" id="A0A3Q2ZLQ6"/>
<reference evidence="3" key="1">
    <citation type="submission" date="2025-08" db="UniProtKB">
        <authorList>
            <consortium name="Ensembl"/>
        </authorList>
    </citation>
    <scope>IDENTIFICATION</scope>
</reference>
<dbReference type="InterPro" id="IPR052262">
    <property type="entry name" value="E2F-SERTA_domain_protein"/>
</dbReference>
<evidence type="ECO:0000259" key="2">
    <source>
        <dbReference type="PROSITE" id="PS51053"/>
    </source>
</evidence>
<dbReference type="STRING" id="109280.ENSHCOP00000027409"/>
<protein>
    <submittedName>
        <fullName evidence="3">Cell division cycle-associated protein 4-like</fullName>
    </submittedName>
</protein>
<evidence type="ECO:0000313" key="3">
    <source>
        <dbReference type="Ensembl" id="ENSHCOP00000027409.1"/>
    </source>
</evidence>
<dbReference type="PANTHER" id="PTHR16277:SF13">
    <property type="entry name" value="SERTA DOMAIN-CONTAINING PROTEIN 3"/>
    <property type="match status" value="1"/>
</dbReference>
<accession>A0A3Q2ZLQ6</accession>
<dbReference type="Pfam" id="PF06031">
    <property type="entry name" value="SERTA"/>
    <property type="match status" value="1"/>
</dbReference>
<name>A0A3Q2ZLQ6_HIPCM</name>
<organism evidence="3 4">
    <name type="scientific">Hippocampus comes</name>
    <name type="common">Tiger tail seahorse</name>
    <dbReference type="NCBI Taxonomy" id="109280"/>
    <lineage>
        <taxon>Eukaryota</taxon>
        <taxon>Metazoa</taxon>
        <taxon>Chordata</taxon>
        <taxon>Craniata</taxon>
        <taxon>Vertebrata</taxon>
        <taxon>Euteleostomi</taxon>
        <taxon>Actinopterygii</taxon>
        <taxon>Neopterygii</taxon>
        <taxon>Teleostei</taxon>
        <taxon>Neoteleostei</taxon>
        <taxon>Acanthomorphata</taxon>
        <taxon>Syngnathiaria</taxon>
        <taxon>Syngnathiformes</taxon>
        <taxon>Syngnathoidei</taxon>
        <taxon>Syngnathidae</taxon>
        <taxon>Hippocampus</taxon>
    </lineage>
</organism>
<dbReference type="PANTHER" id="PTHR16277">
    <property type="entry name" value="CELL DIVISION CYCLE ASSOCIATED PROTEIN 4/SERTA DOMAIN-CONTAINING PROTEIN 2"/>
    <property type="match status" value="1"/>
</dbReference>
<keyword evidence="4" id="KW-1185">Reference proteome</keyword>